<evidence type="ECO:0000313" key="3">
    <source>
        <dbReference type="EMBL" id="GFP93127.1"/>
    </source>
</evidence>
<evidence type="ECO:0000313" key="4">
    <source>
        <dbReference type="Proteomes" id="UP000653305"/>
    </source>
</evidence>
<keyword evidence="3" id="KW-0378">Hydrolase</keyword>
<dbReference type="AlphaFoldDB" id="A0A830BYA6"/>
<reference evidence="3" key="1">
    <citation type="submission" date="2020-07" db="EMBL/GenBank/DDBJ databases">
        <title>Ethylene signaling mediates host invasion by parasitic plants.</title>
        <authorList>
            <person name="Yoshida S."/>
        </authorList>
    </citation>
    <scope>NUCLEOTIDE SEQUENCE</scope>
    <source>
        <strain evidence="3">Okayama</strain>
    </source>
</reference>
<dbReference type="InterPro" id="IPR001360">
    <property type="entry name" value="Glyco_hydro_1"/>
</dbReference>
<name>A0A830BYA6_9LAMI</name>
<dbReference type="OrthoDB" id="911808at2759"/>
<feature type="non-terminal residue" evidence="3">
    <location>
        <position position="125"/>
    </location>
</feature>
<dbReference type="SUPFAM" id="SSF51445">
    <property type="entry name" value="(Trans)glycosidases"/>
    <property type="match status" value="1"/>
</dbReference>
<dbReference type="PRINTS" id="PR00131">
    <property type="entry name" value="GLHYDRLASE1"/>
</dbReference>
<protein>
    <submittedName>
        <fullName evidence="3">Furcatin hydrolase</fullName>
    </submittedName>
</protein>
<dbReference type="InterPro" id="IPR017853">
    <property type="entry name" value="GH"/>
</dbReference>
<dbReference type="EMBL" id="BMAC01000302">
    <property type="protein sequence ID" value="GFP93127.1"/>
    <property type="molecule type" value="Genomic_DNA"/>
</dbReference>
<dbReference type="GO" id="GO:0005975">
    <property type="term" value="P:carbohydrate metabolic process"/>
    <property type="evidence" value="ECO:0007669"/>
    <property type="project" value="InterPro"/>
</dbReference>
<dbReference type="Gene3D" id="3.20.20.80">
    <property type="entry name" value="Glycosidases"/>
    <property type="match status" value="1"/>
</dbReference>
<dbReference type="Pfam" id="PF00232">
    <property type="entry name" value="Glyco_hydro_1"/>
    <property type="match status" value="1"/>
</dbReference>
<dbReference type="PANTHER" id="PTHR10353:SF318">
    <property type="entry name" value="BETA-GLUCOSIDASE 31-RELATED"/>
    <property type="match status" value="1"/>
</dbReference>
<comment type="caution">
    <text evidence="3">The sequence shown here is derived from an EMBL/GenBank/DDBJ whole genome shotgun (WGS) entry which is preliminary data.</text>
</comment>
<accession>A0A830BYA6</accession>
<dbReference type="PANTHER" id="PTHR10353">
    <property type="entry name" value="GLYCOSYL HYDROLASE"/>
    <property type="match status" value="1"/>
</dbReference>
<evidence type="ECO:0000256" key="2">
    <source>
        <dbReference type="RuleBase" id="RU003690"/>
    </source>
</evidence>
<proteinExistence type="inferred from homology"/>
<evidence type="ECO:0000256" key="1">
    <source>
        <dbReference type="ARBA" id="ARBA00010838"/>
    </source>
</evidence>
<dbReference type="Proteomes" id="UP000653305">
    <property type="component" value="Unassembled WGS sequence"/>
</dbReference>
<comment type="similarity">
    <text evidence="1 2">Belongs to the glycosyl hydrolase 1 family.</text>
</comment>
<dbReference type="GO" id="GO:0008422">
    <property type="term" value="F:beta-glucosidase activity"/>
    <property type="evidence" value="ECO:0007669"/>
    <property type="project" value="TreeGrafter"/>
</dbReference>
<organism evidence="3 4">
    <name type="scientific">Phtheirospermum japonicum</name>
    <dbReference type="NCBI Taxonomy" id="374723"/>
    <lineage>
        <taxon>Eukaryota</taxon>
        <taxon>Viridiplantae</taxon>
        <taxon>Streptophyta</taxon>
        <taxon>Embryophyta</taxon>
        <taxon>Tracheophyta</taxon>
        <taxon>Spermatophyta</taxon>
        <taxon>Magnoliopsida</taxon>
        <taxon>eudicotyledons</taxon>
        <taxon>Gunneridae</taxon>
        <taxon>Pentapetalae</taxon>
        <taxon>asterids</taxon>
        <taxon>lamiids</taxon>
        <taxon>Lamiales</taxon>
        <taxon>Orobanchaceae</taxon>
        <taxon>Orobanchaceae incertae sedis</taxon>
        <taxon>Phtheirospermum</taxon>
    </lineage>
</organism>
<sequence>TGVPIFFTYPKGLHDLLVYTKKYYNNPPIYITEAGMGDQNNDTMKNSINDPQRVDFYTRHLHGVREAIRQGVNVKGFIAWSFLDNFEWGSGYSLLFGLCYVDRTNGLKRTPKKSAIWFKNCLAKK</sequence>
<keyword evidence="4" id="KW-1185">Reference proteome</keyword>
<gene>
    <name evidence="3" type="ORF">PHJA_001457000</name>
</gene>